<keyword evidence="2" id="KW-0732">Signal</keyword>
<dbReference type="AlphaFoldDB" id="A0A2M9ZF00"/>
<reference evidence="3 4" key="1">
    <citation type="submission" date="2017-07" db="EMBL/GenBank/DDBJ databases">
        <title>Leptospira spp. isolated from tropical soils.</title>
        <authorList>
            <person name="Thibeaux R."/>
            <person name="Iraola G."/>
            <person name="Ferres I."/>
            <person name="Bierque E."/>
            <person name="Girault D."/>
            <person name="Soupe-Gilbert M.-E."/>
            <person name="Picardeau M."/>
            <person name="Goarant C."/>
        </authorList>
    </citation>
    <scope>NUCLEOTIDE SEQUENCE [LARGE SCALE GENOMIC DNA]</scope>
    <source>
        <strain evidence="3 4">FH2-C-A2</strain>
    </source>
</reference>
<evidence type="ECO:0000256" key="1">
    <source>
        <dbReference type="SAM" id="MobiDB-lite"/>
    </source>
</evidence>
<evidence type="ECO:0000313" key="4">
    <source>
        <dbReference type="Proteomes" id="UP000231912"/>
    </source>
</evidence>
<feature type="compositionally biased region" description="Polar residues" evidence="1">
    <location>
        <begin position="30"/>
        <end position="41"/>
    </location>
</feature>
<sequence length="293" mass="33300">MNRILSSKLGFTISFFLIFLSLPGFAQENKQPATKDSSTVQPSSPAPNPNADPKSRAYSLRKKTWVALRYLRTSLLNFGKKNDWESLLGEYSKGESSFQRGEWDNAGNQFQTLKSKLDQLAETQAKEVFNKSEALEKEIQPKVVDLKMDTEAQGRQYVPVMEKHLQIYRDTWLAAKLERESGNQGQNLYFAKQGLLQLYKAKILLEKAKEGKLESEAKLSKNRVLETDYLAKDEVTYWDDCLELLHDSEEKNREKEKQAIRSVYQSRKGKIPESDKSSGSDSSKAGEPASGKK</sequence>
<feature type="region of interest" description="Disordered" evidence="1">
    <location>
        <begin position="248"/>
        <end position="293"/>
    </location>
</feature>
<gene>
    <name evidence="3" type="ORF">CH371_02090</name>
</gene>
<feature type="signal peptide" evidence="2">
    <location>
        <begin position="1"/>
        <end position="26"/>
    </location>
</feature>
<feature type="chain" id="PRO_5014870755" evidence="2">
    <location>
        <begin position="27"/>
        <end position="293"/>
    </location>
</feature>
<evidence type="ECO:0000313" key="3">
    <source>
        <dbReference type="EMBL" id="PJZ66907.1"/>
    </source>
</evidence>
<dbReference type="Proteomes" id="UP000231912">
    <property type="component" value="Unassembled WGS sequence"/>
</dbReference>
<feature type="region of interest" description="Disordered" evidence="1">
    <location>
        <begin position="30"/>
        <end position="56"/>
    </location>
</feature>
<proteinExistence type="predicted"/>
<accession>A0A2M9ZF00</accession>
<dbReference type="RefSeq" id="WP_100757491.1">
    <property type="nucleotide sequence ID" value="NZ_NPDT01000001.1"/>
</dbReference>
<name>A0A2M9ZF00_9LEPT</name>
<feature type="compositionally biased region" description="Basic and acidic residues" evidence="1">
    <location>
        <begin position="248"/>
        <end position="259"/>
    </location>
</feature>
<protein>
    <submittedName>
        <fullName evidence="3">Uncharacterized protein</fullName>
    </submittedName>
</protein>
<comment type="caution">
    <text evidence="3">The sequence shown here is derived from an EMBL/GenBank/DDBJ whole genome shotgun (WGS) entry which is preliminary data.</text>
</comment>
<evidence type="ECO:0000256" key="2">
    <source>
        <dbReference type="SAM" id="SignalP"/>
    </source>
</evidence>
<organism evidence="3 4">
    <name type="scientific">Leptospira wolffii</name>
    <dbReference type="NCBI Taxonomy" id="409998"/>
    <lineage>
        <taxon>Bacteria</taxon>
        <taxon>Pseudomonadati</taxon>
        <taxon>Spirochaetota</taxon>
        <taxon>Spirochaetia</taxon>
        <taxon>Leptospirales</taxon>
        <taxon>Leptospiraceae</taxon>
        <taxon>Leptospira</taxon>
    </lineage>
</organism>
<feature type="compositionally biased region" description="Low complexity" evidence="1">
    <location>
        <begin position="279"/>
        <end position="293"/>
    </location>
</feature>
<dbReference type="EMBL" id="NPDT01000001">
    <property type="protein sequence ID" value="PJZ66907.1"/>
    <property type="molecule type" value="Genomic_DNA"/>
</dbReference>